<dbReference type="RefSeq" id="WP_119795102.1">
    <property type="nucleotide sequence ID" value="NZ_QYZD01000019.1"/>
</dbReference>
<dbReference type="InterPro" id="IPR000683">
    <property type="entry name" value="Gfo/Idh/MocA-like_OxRdtase_N"/>
</dbReference>
<dbReference type="OrthoDB" id="9781031at2"/>
<dbReference type="InterPro" id="IPR055170">
    <property type="entry name" value="GFO_IDH_MocA-like_dom"/>
</dbReference>
<dbReference type="InterPro" id="IPR036291">
    <property type="entry name" value="NAD(P)-bd_dom_sf"/>
</dbReference>
<reference evidence="3 4" key="1">
    <citation type="submission" date="2018-09" db="EMBL/GenBank/DDBJ databases">
        <title>Paenibacillus SK2017-BO5.</title>
        <authorList>
            <person name="Piskunova J.V."/>
            <person name="Dubiley S.A."/>
            <person name="Severinov K.V."/>
        </authorList>
    </citation>
    <scope>NUCLEOTIDE SEQUENCE [LARGE SCALE GENOMIC DNA]</scope>
    <source>
        <strain evidence="3 4">BO5</strain>
    </source>
</reference>
<comment type="caution">
    <text evidence="3">The sequence shown here is derived from an EMBL/GenBank/DDBJ whole genome shotgun (WGS) entry which is preliminary data.</text>
</comment>
<evidence type="ECO:0000313" key="3">
    <source>
        <dbReference type="EMBL" id="RJG21986.1"/>
    </source>
</evidence>
<feature type="domain" description="Gfo/Idh/MocA-like oxidoreductase N-terminal" evidence="1">
    <location>
        <begin position="5"/>
        <end position="125"/>
    </location>
</feature>
<accession>A0A3A3GVU7</accession>
<dbReference type="Pfam" id="PF01408">
    <property type="entry name" value="GFO_IDH_MocA"/>
    <property type="match status" value="1"/>
</dbReference>
<proteinExistence type="predicted"/>
<organism evidence="3 4">
    <name type="scientific">Paenibacillus thiaminolyticus</name>
    <name type="common">Bacillus thiaminolyticus</name>
    <dbReference type="NCBI Taxonomy" id="49283"/>
    <lineage>
        <taxon>Bacteria</taxon>
        <taxon>Bacillati</taxon>
        <taxon>Bacillota</taxon>
        <taxon>Bacilli</taxon>
        <taxon>Bacillales</taxon>
        <taxon>Paenibacillaceae</taxon>
        <taxon>Paenibacillus</taxon>
    </lineage>
</organism>
<sequence>MSIKAILLGAGIRGAEVYAKHALQYPEELEFVAVAEPDVEKREAFARLHHIDAGQTYGDWRGVFERPRFADAVLICMQDRMHYEAAMAALEQGYHVLLEKPMSPSPTECIEIEAAARRNQRVLTICYVLRYTPFWSGIRQVIEQGGIGKVVNIQLRENIGFGHMAHSYVRGPWRNTAESSPLVLAKSCHDLDIILWLMNQDCRRLTSFGSLFHFKKENMPEGATEYCTDGCIHADNCCYSDLRFYLGEGRRRALHFTQDGSDESIRERIRSTPFGRCVYQCDNDVVDHQVINMEFANGATASFTLSAFTHDSTRTVHISGTRGEIRGNMTDQSFTVYDFVSGTERNVRVHDEGSEGCTQLMREFCQLAAEPDNPHALESLRGSLQSHMMAFAAEESRLSQGMPIEIQEMIMRYRLSSAKALASAGV</sequence>
<feature type="domain" description="GFO/IDH/MocA-like oxidoreductase" evidence="2">
    <location>
        <begin position="138"/>
        <end position="326"/>
    </location>
</feature>
<dbReference type="SUPFAM" id="SSF55347">
    <property type="entry name" value="Glyceraldehyde-3-phosphate dehydrogenase-like, C-terminal domain"/>
    <property type="match status" value="1"/>
</dbReference>
<dbReference type="Gene3D" id="3.30.360.10">
    <property type="entry name" value="Dihydrodipicolinate Reductase, domain 2"/>
    <property type="match status" value="1"/>
</dbReference>
<evidence type="ECO:0000259" key="1">
    <source>
        <dbReference type="Pfam" id="PF01408"/>
    </source>
</evidence>
<dbReference type="Proteomes" id="UP000266177">
    <property type="component" value="Unassembled WGS sequence"/>
</dbReference>
<dbReference type="GO" id="GO:0000166">
    <property type="term" value="F:nucleotide binding"/>
    <property type="evidence" value="ECO:0007669"/>
    <property type="project" value="InterPro"/>
</dbReference>
<name>A0A3A3GVU7_PANTH</name>
<protein>
    <submittedName>
        <fullName evidence="3">Gfo/Idh/MocA family oxidoreductase</fullName>
    </submittedName>
</protein>
<evidence type="ECO:0000313" key="4">
    <source>
        <dbReference type="Proteomes" id="UP000266177"/>
    </source>
</evidence>
<dbReference type="Pfam" id="PF22725">
    <property type="entry name" value="GFO_IDH_MocA_C3"/>
    <property type="match status" value="1"/>
</dbReference>
<dbReference type="EMBL" id="QYZD01000019">
    <property type="protein sequence ID" value="RJG21986.1"/>
    <property type="molecule type" value="Genomic_DNA"/>
</dbReference>
<dbReference type="AlphaFoldDB" id="A0A3A3GVU7"/>
<dbReference type="PANTHER" id="PTHR43377">
    <property type="entry name" value="BILIVERDIN REDUCTASE A"/>
    <property type="match status" value="1"/>
</dbReference>
<dbReference type="SUPFAM" id="SSF51735">
    <property type="entry name" value="NAD(P)-binding Rossmann-fold domains"/>
    <property type="match status" value="1"/>
</dbReference>
<gene>
    <name evidence="3" type="ORF">DQX05_19195</name>
</gene>
<evidence type="ECO:0000259" key="2">
    <source>
        <dbReference type="Pfam" id="PF22725"/>
    </source>
</evidence>
<dbReference type="Gene3D" id="3.40.50.720">
    <property type="entry name" value="NAD(P)-binding Rossmann-like Domain"/>
    <property type="match status" value="1"/>
</dbReference>
<dbReference type="PANTHER" id="PTHR43377:SF2">
    <property type="entry name" value="BINDING ROSSMANN FOLD OXIDOREDUCTASE, PUTATIVE (AFU_ORTHOLOGUE AFUA_4G00560)-RELATED"/>
    <property type="match status" value="1"/>
</dbReference>
<dbReference type="InterPro" id="IPR051450">
    <property type="entry name" value="Gfo/Idh/MocA_Oxidoreductases"/>
</dbReference>